<evidence type="ECO:0000313" key="2">
    <source>
        <dbReference type="Proteomes" id="UP000308836"/>
    </source>
</evidence>
<dbReference type="Proteomes" id="UP000308836">
    <property type="component" value="Unassembled WGS sequence"/>
</dbReference>
<name>A0AC61R9X1_9FIRM</name>
<keyword evidence="2" id="KW-1185">Reference proteome</keyword>
<proteinExistence type="predicted"/>
<gene>
    <name evidence="1" type="ORF">E5336_03930</name>
</gene>
<sequence length="207" mass="23426">MNWNDIDFSAIKNMVDSLSDEEKSRIQDMARQMMSQNAPKKDEEAEEEKEVSLAERLGFEESLFVDLPGKMQDALEAADDMEDYYEDDPEADFSAAALFYAKALLEACRHALYEPIKTTLAPKGFGPKACTTLAIYRDALNEDGIHALVDAGHGESAGWMELKALLAWMELQLQRAEYDVIAYPDLLVIKQKLLEEKGILRPLRMEE</sequence>
<reference evidence="1" key="1">
    <citation type="submission" date="2019-04" db="EMBL/GenBank/DDBJ databases">
        <title>Microbes associate with the intestines of laboratory mice.</title>
        <authorList>
            <person name="Navarre W."/>
            <person name="Wong E."/>
            <person name="Huang K."/>
            <person name="Tropini C."/>
            <person name="Ng K."/>
            <person name="Yu B."/>
        </authorList>
    </citation>
    <scope>NUCLEOTIDE SEQUENCE</scope>
    <source>
        <strain evidence="1">NM09_H32</strain>
    </source>
</reference>
<accession>A0AC61R9X1</accession>
<comment type="caution">
    <text evidence="1">The sequence shown here is derived from an EMBL/GenBank/DDBJ whole genome shotgun (WGS) entry which is preliminary data.</text>
</comment>
<dbReference type="EMBL" id="SRYG01000006">
    <property type="protein sequence ID" value="TGY66452.1"/>
    <property type="molecule type" value="Genomic_DNA"/>
</dbReference>
<evidence type="ECO:0000313" key="1">
    <source>
        <dbReference type="EMBL" id="TGY66452.1"/>
    </source>
</evidence>
<protein>
    <submittedName>
        <fullName evidence="1">Uncharacterized protein</fullName>
    </submittedName>
</protein>
<organism evidence="1 2">
    <name type="scientific">Dubosiella muris</name>
    <dbReference type="NCBI Taxonomy" id="3038133"/>
    <lineage>
        <taxon>Bacteria</taxon>
        <taxon>Bacillati</taxon>
        <taxon>Bacillota</taxon>
        <taxon>Erysipelotrichia</taxon>
        <taxon>Erysipelotrichales</taxon>
        <taxon>Erysipelotrichaceae</taxon>
        <taxon>Dubosiella</taxon>
    </lineage>
</organism>